<dbReference type="Gramene" id="GBG83032">
    <property type="protein sequence ID" value="GBG83032"/>
    <property type="gene ID" value="CBR_g36650"/>
</dbReference>
<keyword evidence="2" id="KW-1185">Reference proteome</keyword>
<evidence type="ECO:0000313" key="1">
    <source>
        <dbReference type="EMBL" id="GBG83032.1"/>
    </source>
</evidence>
<comment type="caution">
    <text evidence="1">The sequence shown here is derived from an EMBL/GenBank/DDBJ whole genome shotgun (WGS) entry which is preliminary data.</text>
</comment>
<name>A0A388LLE4_CHABU</name>
<proteinExistence type="predicted"/>
<organism evidence="1 2">
    <name type="scientific">Chara braunii</name>
    <name type="common">Braun's stonewort</name>
    <dbReference type="NCBI Taxonomy" id="69332"/>
    <lineage>
        <taxon>Eukaryota</taxon>
        <taxon>Viridiplantae</taxon>
        <taxon>Streptophyta</taxon>
        <taxon>Charophyceae</taxon>
        <taxon>Charales</taxon>
        <taxon>Characeae</taxon>
        <taxon>Chara</taxon>
    </lineage>
</organism>
<gene>
    <name evidence="1" type="ORF">CBR_g36650</name>
</gene>
<dbReference type="Proteomes" id="UP000265515">
    <property type="component" value="Unassembled WGS sequence"/>
</dbReference>
<reference evidence="1 2" key="1">
    <citation type="journal article" date="2018" name="Cell">
        <title>The Chara Genome: Secondary Complexity and Implications for Plant Terrestrialization.</title>
        <authorList>
            <person name="Nishiyama T."/>
            <person name="Sakayama H."/>
            <person name="Vries J.D."/>
            <person name="Buschmann H."/>
            <person name="Saint-Marcoux D."/>
            <person name="Ullrich K.K."/>
            <person name="Haas F.B."/>
            <person name="Vanderstraeten L."/>
            <person name="Becker D."/>
            <person name="Lang D."/>
            <person name="Vosolsobe S."/>
            <person name="Rombauts S."/>
            <person name="Wilhelmsson P.K.I."/>
            <person name="Janitza P."/>
            <person name="Kern R."/>
            <person name="Heyl A."/>
            <person name="Rumpler F."/>
            <person name="Villalobos L.I.A.C."/>
            <person name="Clay J.M."/>
            <person name="Skokan R."/>
            <person name="Toyoda A."/>
            <person name="Suzuki Y."/>
            <person name="Kagoshima H."/>
            <person name="Schijlen E."/>
            <person name="Tajeshwar N."/>
            <person name="Catarino B."/>
            <person name="Hetherington A.J."/>
            <person name="Saltykova A."/>
            <person name="Bonnot C."/>
            <person name="Breuninger H."/>
            <person name="Symeonidi A."/>
            <person name="Radhakrishnan G.V."/>
            <person name="Van Nieuwerburgh F."/>
            <person name="Deforce D."/>
            <person name="Chang C."/>
            <person name="Karol K.G."/>
            <person name="Hedrich R."/>
            <person name="Ulvskov P."/>
            <person name="Glockner G."/>
            <person name="Delwiche C.F."/>
            <person name="Petrasek J."/>
            <person name="Van de Peer Y."/>
            <person name="Friml J."/>
            <person name="Beilby M."/>
            <person name="Dolan L."/>
            <person name="Kohara Y."/>
            <person name="Sugano S."/>
            <person name="Fujiyama A."/>
            <person name="Delaux P.-M."/>
            <person name="Quint M."/>
            <person name="TheiBen G."/>
            <person name="Hagemann M."/>
            <person name="Harholt J."/>
            <person name="Dunand C."/>
            <person name="Zachgo S."/>
            <person name="Langdale J."/>
            <person name="Maumus F."/>
            <person name="Straeten D.V.D."/>
            <person name="Gould S.B."/>
            <person name="Rensing S.A."/>
        </authorList>
    </citation>
    <scope>NUCLEOTIDE SEQUENCE [LARGE SCALE GENOMIC DNA]</scope>
    <source>
        <strain evidence="1 2">S276</strain>
    </source>
</reference>
<evidence type="ECO:0000313" key="2">
    <source>
        <dbReference type="Proteomes" id="UP000265515"/>
    </source>
</evidence>
<accession>A0A388LLE4</accession>
<protein>
    <submittedName>
        <fullName evidence="1">Uncharacterized protein</fullName>
    </submittedName>
</protein>
<dbReference type="EMBL" id="BFEA01000426">
    <property type="protein sequence ID" value="GBG83032.1"/>
    <property type="molecule type" value="Genomic_DNA"/>
</dbReference>
<sequence length="153" mass="16888">MCAAILLNPVAAVRWAIAESSSSWGARRNSVIVRRRAARALHVLLSESRLHTGSAHVVGIANYEANCRVRWSGLPLLCCAVLCCAVLCCAVLCCAVPWDETCSSSRRGEAGQNLRGHRDNNYVEHRSTHWHRSTHCAAVWVGSYEDKGEPTRY</sequence>
<dbReference type="AlphaFoldDB" id="A0A388LLE4"/>